<dbReference type="AlphaFoldDB" id="A0A1N7LMH3"/>
<gene>
    <name evidence="1" type="ORF">SAMN05421760_104157</name>
</gene>
<name>A0A1N7LMH3_9GAMM</name>
<protein>
    <submittedName>
        <fullName evidence="1">Uncharacterized protein</fullName>
    </submittedName>
</protein>
<proteinExistence type="predicted"/>
<evidence type="ECO:0000313" key="2">
    <source>
        <dbReference type="Proteomes" id="UP000185999"/>
    </source>
</evidence>
<dbReference type="OrthoDB" id="6310849at2"/>
<dbReference type="Proteomes" id="UP000185999">
    <property type="component" value="Unassembled WGS sequence"/>
</dbReference>
<evidence type="ECO:0000313" key="1">
    <source>
        <dbReference type="EMBL" id="SIS74989.1"/>
    </source>
</evidence>
<dbReference type="RefSeq" id="WP_054341531.1">
    <property type="nucleotide sequence ID" value="NZ_FTOE01000004.1"/>
</dbReference>
<dbReference type="STRING" id="619304.SAMN05421760_104157"/>
<organism evidence="1 2">
    <name type="scientific">Neptunomonas antarctica</name>
    <dbReference type="NCBI Taxonomy" id="619304"/>
    <lineage>
        <taxon>Bacteria</taxon>
        <taxon>Pseudomonadati</taxon>
        <taxon>Pseudomonadota</taxon>
        <taxon>Gammaproteobacteria</taxon>
        <taxon>Oceanospirillales</taxon>
        <taxon>Oceanospirillaceae</taxon>
        <taxon>Neptunomonas</taxon>
    </lineage>
</organism>
<keyword evidence="2" id="KW-1185">Reference proteome</keyword>
<accession>A0A1N7LMH3</accession>
<dbReference type="EMBL" id="FTOE01000004">
    <property type="protein sequence ID" value="SIS74989.1"/>
    <property type="molecule type" value="Genomic_DNA"/>
</dbReference>
<reference evidence="2" key="1">
    <citation type="submission" date="2017-01" db="EMBL/GenBank/DDBJ databases">
        <authorList>
            <person name="Varghese N."/>
            <person name="Submissions S."/>
        </authorList>
    </citation>
    <scope>NUCLEOTIDE SEQUENCE [LARGE SCALE GENOMIC DNA]</scope>
    <source>
        <strain evidence="2">DSM 22306</strain>
    </source>
</reference>
<sequence>MHQQPDITKLQVKTLPVVNQGLIDAVDVVTSPDQPLGVWHLNGIPLAPIVRAYQNNPDDLAVIQEQCEVMLLNKQQQGQVVQWLIGQGGRF</sequence>